<dbReference type="AlphaFoldDB" id="A0AAV0Z9W6"/>
<proteinExistence type="predicted"/>
<gene>
    <name evidence="1" type="ORF">VFH_I192280</name>
</gene>
<accession>A0AAV0Z9W6</accession>
<protein>
    <submittedName>
        <fullName evidence="1">Uncharacterized protein</fullName>
    </submittedName>
</protein>
<sequence>MVGMKISRNIHFWENSMFASTQRYVRSTHLSQPSSECVASTLPVDSTWELKYSTICVDASPVVVDALYFKMVFLHLQDVSHRPFRSTQSVNQNIQILRRRKLCSGRRTTLQNGFPPLVGCVAPTPLTA</sequence>
<organism evidence="1 2">
    <name type="scientific">Vicia faba</name>
    <name type="common">Broad bean</name>
    <name type="synonym">Faba vulgaris</name>
    <dbReference type="NCBI Taxonomy" id="3906"/>
    <lineage>
        <taxon>Eukaryota</taxon>
        <taxon>Viridiplantae</taxon>
        <taxon>Streptophyta</taxon>
        <taxon>Embryophyta</taxon>
        <taxon>Tracheophyta</taxon>
        <taxon>Spermatophyta</taxon>
        <taxon>Magnoliopsida</taxon>
        <taxon>eudicotyledons</taxon>
        <taxon>Gunneridae</taxon>
        <taxon>Pentapetalae</taxon>
        <taxon>rosids</taxon>
        <taxon>fabids</taxon>
        <taxon>Fabales</taxon>
        <taxon>Fabaceae</taxon>
        <taxon>Papilionoideae</taxon>
        <taxon>50 kb inversion clade</taxon>
        <taxon>NPAAA clade</taxon>
        <taxon>Hologalegina</taxon>
        <taxon>IRL clade</taxon>
        <taxon>Fabeae</taxon>
        <taxon>Vicia</taxon>
    </lineage>
</organism>
<dbReference type="Proteomes" id="UP001157006">
    <property type="component" value="Chromosome 1S"/>
</dbReference>
<evidence type="ECO:0000313" key="2">
    <source>
        <dbReference type="Proteomes" id="UP001157006"/>
    </source>
</evidence>
<reference evidence="1 2" key="1">
    <citation type="submission" date="2023-01" db="EMBL/GenBank/DDBJ databases">
        <authorList>
            <person name="Kreplak J."/>
        </authorList>
    </citation>
    <scope>NUCLEOTIDE SEQUENCE [LARGE SCALE GENOMIC DNA]</scope>
</reference>
<dbReference type="EMBL" id="OX451735">
    <property type="protein sequence ID" value="CAI8595465.1"/>
    <property type="molecule type" value="Genomic_DNA"/>
</dbReference>
<evidence type="ECO:0000313" key="1">
    <source>
        <dbReference type="EMBL" id="CAI8595465.1"/>
    </source>
</evidence>
<keyword evidence="2" id="KW-1185">Reference proteome</keyword>
<name>A0AAV0Z9W6_VICFA</name>